<organism evidence="1">
    <name type="scientific">Homo sapiens</name>
    <name type="common">Human</name>
    <dbReference type="NCBI Taxonomy" id="9606"/>
    <lineage>
        <taxon>Eukaryota</taxon>
        <taxon>Metazoa</taxon>
        <taxon>Chordata</taxon>
        <taxon>Craniata</taxon>
        <taxon>Vertebrata</taxon>
        <taxon>Euteleostomi</taxon>
        <taxon>Mammalia</taxon>
        <taxon>Eutheria</taxon>
        <taxon>Euarchontoglires</taxon>
        <taxon>Primates</taxon>
        <taxon>Haplorrhini</taxon>
        <taxon>Catarrhini</taxon>
        <taxon>Hominidae</taxon>
        <taxon>Homo</taxon>
    </lineage>
</organism>
<name>V9H0V3_HUMAN</name>
<sequence length="18" mass="2103">MEHFWKDVLDPAGWPAGF</sequence>
<protein>
    <submittedName>
        <fullName evidence="1">18aa ORF protein</fullName>
    </submittedName>
</protein>
<accession>V9H0V3</accession>
<reference evidence="1" key="2">
    <citation type="journal article" date="1988" name="EMBO J.">
        <title>Genomic organisation of the human oestrogen receptor gene.</title>
        <authorList>
            <person name="Ponglikitmongkol M"/>
            <person name="Green S."/>
            <person name="Chambon P."/>
        </authorList>
    </citation>
    <scope>NUCLEOTIDE SEQUENCE</scope>
    <source>
        <tissue evidence="1">Breast</tissue>
    </source>
</reference>
<dbReference type="EMBL" id="X62462">
    <property type="protein sequence ID" value="CAA44320.1"/>
    <property type="molecule type" value="Genomic_DNA"/>
</dbReference>
<evidence type="ECO:0000313" key="1">
    <source>
        <dbReference type="EMBL" id="CAA44320.1"/>
    </source>
</evidence>
<proteinExistence type="predicted"/>
<reference evidence="1" key="1">
    <citation type="journal article" date="1986" name="Nature">
        <title>Human oestrogen receptor cDNA: sequence, expression and homology to v-erb-A.</title>
        <authorList>
            <person name="Green S."/>
            <person name="Walter P."/>
            <person name="Kumar V."/>
            <person name="Krust A."/>
            <person name="Bornert J.M."/>
            <person name="Argos P."/>
            <person name="Chambon P."/>
        </authorList>
    </citation>
    <scope>NUCLEOTIDE SEQUENCE</scope>
    <source>
        <tissue evidence="1">Breast</tissue>
    </source>
</reference>
<reference evidence="1" key="3">
    <citation type="journal article" date="1992" name="DNA Seq.">
        <title>Sequence analysis of the 5' flanking region of the human estrogen receptor gene.</title>
        <authorList>
            <person name="Keaveney M."/>
            <person name="Klug J."/>
            <person name="Gannon F."/>
        </authorList>
    </citation>
    <scope>NUCLEOTIDE SEQUENCE</scope>
    <source>
        <tissue evidence="1">Breast</tissue>
    </source>
</reference>
<gene>
    <name evidence="1" type="primary">18aa ORF</name>
</gene>
<dbReference type="AlphaFoldDB" id="V9H0V3"/>